<evidence type="ECO:0000313" key="4">
    <source>
        <dbReference type="Proteomes" id="UP001176940"/>
    </source>
</evidence>
<dbReference type="Gene3D" id="2.60.40.4060">
    <property type="entry name" value="Reeler domain"/>
    <property type="match status" value="1"/>
</dbReference>
<sequence length="110" mass="11567">MDPLLQNIIVLLMASFPIYTYAYPNGQVTAACDSMTPSHGASSQTSSPPYTLSLDKYTYSPGDKIKVILSGSASQFRGFMIQARSGSSTAPLGSFVTSNADAQVLTCTSA</sequence>
<dbReference type="EMBL" id="CAUEEQ010018835">
    <property type="protein sequence ID" value="CAJ0941263.1"/>
    <property type="molecule type" value="Genomic_DNA"/>
</dbReference>
<evidence type="ECO:0000313" key="3">
    <source>
        <dbReference type="EMBL" id="CAJ0941263.1"/>
    </source>
</evidence>
<keyword evidence="1" id="KW-0732">Signal</keyword>
<dbReference type="Proteomes" id="UP001176940">
    <property type="component" value="Unassembled WGS sequence"/>
</dbReference>
<reference evidence="3" key="1">
    <citation type="submission" date="2023-07" db="EMBL/GenBank/DDBJ databases">
        <authorList>
            <person name="Stuckert A."/>
        </authorList>
    </citation>
    <scope>NUCLEOTIDE SEQUENCE</scope>
</reference>
<name>A0ABN9LH25_9NEOB</name>
<dbReference type="InterPro" id="IPR051237">
    <property type="entry name" value="Ferric-chelate_Red/DefProt"/>
</dbReference>
<dbReference type="PANTHER" id="PTHR45828:SF44">
    <property type="entry name" value="FERRIC-CHELATE REDUCTASE 1-RELATED"/>
    <property type="match status" value="1"/>
</dbReference>
<keyword evidence="4" id="KW-1185">Reference proteome</keyword>
<accession>A0ABN9LH25</accession>
<dbReference type="CDD" id="cd08544">
    <property type="entry name" value="Reeler"/>
    <property type="match status" value="1"/>
</dbReference>
<protein>
    <recommendedName>
        <fullName evidence="2">Reelin domain-containing protein</fullName>
    </recommendedName>
</protein>
<feature type="domain" description="Reelin" evidence="2">
    <location>
        <begin position="13"/>
        <end position="110"/>
    </location>
</feature>
<feature type="chain" id="PRO_5046728010" description="Reelin domain-containing protein" evidence="1">
    <location>
        <begin position="23"/>
        <end position="110"/>
    </location>
</feature>
<dbReference type="InterPro" id="IPR042307">
    <property type="entry name" value="Reeler_sf"/>
</dbReference>
<gene>
    <name evidence="3" type="ORF">RIMI_LOCUS9193754</name>
</gene>
<dbReference type="PROSITE" id="PS51019">
    <property type="entry name" value="REELIN"/>
    <property type="match status" value="1"/>
</dbReference>
<dbReference type="PANTHER" id="PTHR45828">
    <property type="entry name" value="CYTOCHROME B561/FERRIC REDUCTASE TRANSMEMBRANE"/>
    <property type="match status" value="1"/>
</dbReference>
<dbReference type="InterPro" id="IPR002861">
    <property type="entry name" value="Reeler_dom"/>
</dbReference>
<organism evidence="3 4">
    <name type="scientific">Ranitomeya imitator</name>
    <name type="common">mimic poison frog</name>
    <dbReference type="NCBI Taxonomy" id="111125"/>
    <lineage>
        <taxon>Eukaryota</taxon>
        <taxon>Metazoa</taxon>
        <taxon>Chordata</taxon>
        <taxon>Craniata</taxon>
        <taxon>Vertebrata</taxon>
        <taxon>Euteleostomi</taxon>
        <taxon>Amphibia</taxon>
        <taxon>Batrachia</taxon>
        <taxon>Anura</taxon>
        <taxon>Neobatrachia</taxon>
        <taxon>Hyloidea</taxon>
        <taxon>Dendrobatidae</taxon>
        <taxon>Dendrobatinae</taxon>
        <taxon>Ranitomeya</taxon>
    </lineage>
</organism>
<evidence type="ECO:0000256" key="1">
    <source>
        <dbReference type="SAM" id="SignalP"/>
    </source>
</evidence>
<evidence type="ECO:0000259" key="2">
    <source>
        <dbReference type="PROSITE" id="PS51019"/>
    </source>
</evidence>
<feature type="signal peptide" evidence="1">
    <location>
        <begin position="1"/>
        <end position="22"/>
    </location>
</feature>
<comment type="caution">
    <text evidence="3">The sequence shown here is derived from an EMBL/GenBank/DDBJ whole genome shotgun (WGS) entry which is preliminary data.</text>
</comment>
<proteinExistence type="predicted"/>
<feature type="non-terminal residue" evidence="3">
    <location>
        <position position="110"/>
    </location>
</feature>
<dbReference type="Pfam" id="PF02014">
    <property type="entry name" value="Reeler"/>
    <property type="match status" value="1"/>
</dbReference>